<evidence type="ECO:0000313" key="1">
    <source>
        <dbReference type="EMBL" id="KAK9739888.1"/>
    </source>
</evidence>
<proteinExistence type="predicted"/>
<protein>
    <submittedName>
        <fullName evidence="1">Uncharacterized protein</fullName>
    </submittedName>
</protein>
<dbReference type="AlphaFoldDB" id="A0AAW1M2T2"/>
<keyword evidence="2" id="KW-1185">Reference proteome</keyword>
<dbReference type="Proteomes" id="UP001458880">
    <property type="component" value="Unassembled WGS sequence"/>
</dbReference>
<name>A0AAW1M2T2_POPJA</name>
<gene>
    <name evidence="1" type="ORF">QE152_g8627</name>
</gene>
<sequence length="126" mass="14330">MDTALPNSPRWKSKDVTGQWTKRLIGGLTRWINSASSSFECVRLEKGGLTRWINSASSSFECVRLEKLRDVTYTRVGVTLTPGTLIVKMIEKIPIWETIHARQDHDTERIGWENKTTDGYSSSKQS</sequence>
<evidence type="ECO:0000313" key="2">
    <source>
        <dbReference type="Proteomes" id="UP001458880"/>
    </source>
</evidence>
<organism evidence="1 2">
    <name type="scientific">Popillia japonica</name>
    <name type="common">Japanese beetle</name>
    <dbReference type="NCBI Taxonomy" id="7064"/>
    <lineage>
        <taxon>Eukaryota</taxon>
        <taxon>Metazoa</taxon>
        <taxon>Ecdysozoa</taxon>
        <taxon>Arthropoda</taxon>
        <taxon>Hexapoda</taxon>
        <taxon>Insecta</taxon>
        <taxon>Pterygota</taxon>
        <taxon>Neoptera</taxon>
        <taxon>Endopterygota</taxon>
        <taxon>Coleoptera</taxon>
        <taxon>Polyphaga</taxon>
        <taxon>Scarabaeiformia</taxon>
        <taxon>Scarabaeidae</taxon>
        <taxon>Rutelinae</taxon>
        <taxon>Popillia</taxon>
    </lineage>
</organism>
<reference evidence="1 2" key="1">
    <citation type="journal article" date="2024" name="BMC Genomics">
        <title>De novo assembly and annotation of Popillia japonica's genome with initial clues to its potential as an invasive pest.</title>
        <authorList>
            <person name="Cucini C."/>
            <person name="Boschi S."/>
            <person name="Funari R."/>
            <person name="Cardaioli E."/>
            <person name="Iannotti N."/>
            <person name="Marturano G."/>
            <person name="Paoli F."/>
            <person name="Bruttini M."/>
            <person name="Carapelli A."/>
            <person name="Frati F."/>
            <person name="Nardi F."/>
        </authorList>
    </citation>
    <scope>NUCLEOTIDE SEQUENCE [LARGE SCALE GENOMIC DNA]</scope>
    <source>
        <strain evidence="1">DMR45628</strain>
    </source>
</reference>
<comment type="caution">
    <text evidence="1">The sequence shown here is derived from an EMBL/GenBank/DDBJ whole genome shotgun (WGS) entry which is preliminary data.</text>
</comment>
<dbReference type="EMBL" id="JASPKY010000069">
    <property type="protein sequence ID" value="KAK9739888.1"/>
    <property type="molecule type" value="Genomic_DNA"/>
</dbReference>
<accession>A0AAW1M2T2</accession>